<dbReference type="CDD" id="cd13901">
    <property type="entry name" value="CuRO_3_MaLCC_like"/>
    <property type="match status" value="1"/>
</dbReference>
<reference evidence="10 11" key="1">
    <citation type="submission" date="2018-05" db="EMBL/GenBank/DDBJ databases">
        <title>Draft genome sequence of Scytalidium lignicola DSM 105466, a ubiquitous saprotrophic fungus.</title>
        <authorList>
            <person name="Buettner E."/>
            <person name="Gebauer A.M."/>
            <person name="Hofrichter M."/>
            <person name="Liers C."/>
            <person name="Kellner H."/>
        </authorList>
    </citation>
    <scope>NUCLEOTIDE SEQUENCE [LARGE SCALE GENOMIC DNA]</scope>
    <source>
        <strain evidence="10 11">DSM 105466</strain>
    </source>
</reference>
<dbReference type="Pfam" id="PF07110">
    <property type="entry name" value="EthD"/>
    <property type="match status" value="1"/>
</dbReference>
<feature type="domain" description="EthD" evidence="7">
    <location>
        <begin position="4"/>
        <end position="44"/>
    </location>
</feature>
<evidence type="ECO:0000256" key="5">
    <source>
        <dbReference type="ARBA" id="ARBA00023008"/>
    </source>
</evidence>
<sequence>MSNIADFDCFSQVIFESLEDYKRMKEDPWYKEHLISDHENFADTKRSMNAFGRVQTLCLFIVSTFASPTVNAPQGVDNGYGPNNRSIWIDGFDIYSDYTNNSVVPPGKLVEYKFTLSQQWVTPDGFPKFAQVVNGQYPGPTLEANWGDTIRVTVHNNFTEDYNGTSIHWHGIRQYQTNWLDGVPGVTQCPSKPLDTQVYEFRAMQYGTSWYHGHLSLQYSNGLYGPIVIHGPSSANWDEDLGPWVLSDWYHADVFGLEWVGETTFLAALPDSYVLNGKGKFQDQGDLYEVVVSKNKTYKIGIINTSTLLTYTFWIDGHNLTIIQTDFVPIEPYTVSVLNIGIGQRYEFIIETNADPVNGTNFWVNAQYCAEPELIPISNKVGVIRYDAADTSDPYTPEDQHLDFGCADPEPKNLIPVVKQNVGTRVKGIGPEDYLKLGQQAYPNASDYPGTVRKWVIQETPQFVSWTEPSLWQYATKSNVSLPAEAVPFILDYETDEWVYFVITSNYTLLPTDIPRNLTPSVHPMHLHGHDFNILAQGDGEIPDEPVLNFENPARRDVIDINIDGWAVIAFQINNPGAWLFHCHIAFHSSAGLSLQFIEQPSKIKPLLERSGVLPEFNDRCKSWAKWYNTVNIPHNATIEDSASVIQLTPDHLGLIHAPGKTDESFEAASRILQKNHDENHMFWREVAGHNHITHSVLNVFALGGSPADLQRAFDDGVDIQRPPPPKDPAIIDALRDPDEFLKRMGHLDQYPNFLAFFSREIEAKGWVAVVQEHVFSKSRNAEKIFAQLFEGLYHPLIHLALGVEFAQPSIVAEGLAQAASHDSMGTEEYLFRAEQEAAKSTRYSKPLVELLHSVHDNESLRNAPFDFTDGPARVRHGVLRPKNQPLLVDIAAQFRIKLDDLERGLAETINSSAYTAGAAQRPGKARKLDFFHLHALTASIALTVLSEQDWIAREDKARLVEWKGRIDLMWYAASGAVELRLEDITNYIPDRSAGYNWQTLFQAVLKTHDDGHLIKAVRALKNGEEYSNKVNTDDKKVFPIQGDSWLKIAQMAYDSTVDRDIMEKWIWGVGFDEGWAHIPALE</sequence>
<dbReference type="GO" id="GO:0016491">
    <property type="term" value="F:oxidoreductase activity"/>
    <property type="evidence" value="ECO:0007669"/>
    <property type="project" value="UniProtKB-KW"/>
</dbReference>
<dbReference type="PROSITE" id="PS00080">
    <property type="entry name" value="MULTICOPPER_OXIDASE2"/>
    <property type="match status" value="1"/>
</dbReference>
<dbReference type="AlphaFoldDB" id="A0A3E2H3Y9"/>
<dbReference type="InterPro" id="IPR008972">
    <property type="entry name" value="Cupredoxin"/>
</dbReference>
<evidence type="ECO:0000256" key="2">
    <source>
        <dbReference type="ARBA" id="ARBA00010609"/>
    </source>
</evidence>
<dbReference type="InterPro" id="IPR002355">
    <property type="entry name" value="Cu_oxidase_Cu_BS"/>
</dbReference>
<dbReference type="InterPro" id="IPR011707">
    <property type="entry name" value="Cu-oxidase-like_N"/>
</dbReference>
<gene>
    <name evidence="10" type="ORF">B7463_g8380</name>
</gene>
<comment type="similarity">
    <text evidence="1">Belongs to the tpcK family.</text>
</comment>
<dbReference type="Gene3D" id="2.60.40.420">
    <property type="entry name" value="Cupredoxins - blue copper proteins"/>
    <property type="match status" value="3"/>
</dbReference>
<dbReference type="InterPro" id="IPR025337">
    <property type="entry name" value="Questin_oxidase-like"/>
</dbReference>
<protein>
    <recommendedName>
        <fullName evidence="12">Laccase</fullName>
    </recommendedName>
</protein>
<name>A0A3E2H3Y9_SCYLI</name>
<dbReference type="InterPro" id="IPR011008">
    <property type="entry name" value="Dimeric_a/b-barrel"/>
</dbReference>
<dbReference type="Pfam" id="PF07732">
    <property type="entry name" value="Cu-oxidase_3"/>
    <property type="match status" value="1"/>
</dbReference>
<dbReference type="FunFam" id="2.60.40.420:FF:000021">
    <property type="entry name" value="Extracellular dihydrogeodin oxidase/laccase"/>
    <property type="match status" value="1"/>
</dbReference>
<feature type="non-terminal residue" evidence="10">
    <location>
        <position position="1083"/>
    </location>
</feature>
<dbReference type="STRING" id="5539.A0A3E2H3Y9"/>
<dbReference type="PANTHER" id="PTHR35870">
    <property type="entry name" value="PROTEIN, PUTATIVE (AFU_ORTHOLOGUE AFUA_5G03330)-RELATED"/>
    <property type="match status" value="1"/>
</dbReference>
<dbReference type="InterPro" id="IPR011706">
    <property type="entry name" value="Cu-oxidase_C"/>
</dbReference>
<evidence type="ECO:0000256" key="1">
    <source>
        <dbReference type="ARBA" id="ARBA00005986"/>
    </source>
</evidence>
<evidence type="ECO:0000259" key="8">
    <source>
        <dbReference type="Pfam" id="PF07731"/>
    </source>
</evidence>
<keyword evidence="11" id="KW-1185">Reference proteome</keyword>
<comment type="caution">
    <text evidence="10">The sequence shown here is derived from an EMBL/GenBank/DDBJ whole genome shotgun (WGS) entry which is preliminary data.</text>
</comment>
<evidence type="ECO:0000313" key="11">
    <source>
        <dbReference type="Proteomes" id="UP000258309"/>
    </source>
</evidence>
<feature type="domain" description="Plastocyanin-like" evidence="6">
    <location>
        <begin position="243"/>
        <end position="387"/>
    </location>
</feature>
<keyword evidence="4" id="KW-0560">Oxidoreductase</keyword>
<dbReference type="Pfam" id="PF14027">
    <property type="entry name" value="Questin_oxidase"/>
    <property type="match status" value="1"/>
</dbReference>
<dbReference type="InterPro" id="IPR001117">
    <property type="entry name" value="Cu-oxidase_2nd"/>
</dbReference>
<accession>A0A3E2H3Y9</accession>
<proteinExistence type="inferred from homology"/>
<dbReference type="EMBL" id="NCSJ02000183">
    <property type="protein sequence ID" value="RFU27952.1"/>
    <property type="molecule type" value="Genomic_DNA"/>
</dbReference>
<organism evidence="10 11">
    <name type="scientific">Scytalidium lignicola</name>
    <name type="common">Hyphomycete</name>
    <dbReference type="NCBI Taxonomy" id="5539"/>
    <lineage>
        <taxon>Eukaryota</taxon>
        <taxon>Fungi</taxon>
        <taxon>Dikarya</taxon>
        <taxon>Ascomycota</taxon>
        <taxon>Pezizomycotina</taxon>
        <taxon>Leotiomycetes</taxon>
        <taxon>Leotiomycetes incertae sedis</taxon>
        <taxon>Scytalidium</taxon>
    </lineage>
</organism>
<dbReference type="InterPro" id="IPR009799">
    <property type="entry name" value="EthD_dom"/>
</dbReference>
<dbReference type="Proteomes" id="UP000258309">
    <property type="component" value="Unassembled WGS sequence"/>
</dbReference>
<dbReference type="Pfam" id="PF07731">
    <property type="entry name" value="Cu-oxidase_2"/>
    <property type="match status" value="1"/>
</dbReference>
<evidence type="ECO:0000259" key="9">
    <source>
        <dbReference type="Pfam" id="PF07732"/>
    </source>
</evidence>
<evidence type="ECO:0000256" key="3">
    <source>
        <dbReference type="ARBA" id="ARBA00022723"/>
    </source>
</evidence>
<feature type="non-terminal residue" evidence="10">
    <location>
        <position position="1"/>
    </location>
</feature>
<dbReference type="SUPFAM" id="SSF49503">
    <property type="entry name" value="Cupredoxins"/>
    <property type="match status" value="3"/>
</dbReference>
<dbReference type="GO" id="GO:0005507">
    <property type="term" value="F:copper ion binding"/>
    <property type="evidence" value="ECO:0007669"/>
    <property type="project" value="InterPro"/>
</dbReference>
<evidence type="ECO:0000313" key="10">
    <source>
        <dbReference type="EMBL" id="RFU27952.1"/>
    </source>
</evidence>
<dbReference type="PANTHER" id="PTHR35870:SF7">
    <property type="entry name" value="BAEYER-VILLIGER OXIDASE MDPL"/>
    <property type="match status" value="1"/>
</dbReference>
<dbReference type="CDD" id="cd13854">
    <property type="entry name" value="CuRO_1_MaLCC_like"/>
    <property type="match status" value="1"/>
</dbReference>
<feature type="domain" description="Plastocyanin-like" evidence="8">
    <location>
        <begin position="478"/>
        <end position="602"/>
    </location>
</feature>
<keyword evidence="5" id="KW-0186">Copper</keyword>
<dbReference type="SUPFAM" id="SSF54909">
    <property type="entry name" value="Dimeric alpha+beta barrel"/>
    <property type="match status" value="1"/>
</dbReference>
<dbReference type="Pfam" id="PF00394">
    <property type="entry name" value="Cu-oxidase"/>
    <property type="match status" value="1"/>
</dbReference>
<evidence type="ECO:0000259" key="6">
    <source>
        <dbReference type="Pfam" id="PF00394"/>
    </source>
</evidence>
<evidence type="ECO:0008006" key="12">
    <source>
        <dbReference type="Google" id="ProtNLM"/>
    </source>
</evidence>
<keyword evidence="3" id="KW-0479">Metal-binding</keyword>
<evidence type="ECO:0000256" key="4">
    <source>
        <dbReference type="ARBA" id="ARBA00023002"/>
    </source>
</evidence>
<comment type="similarity">
    <text evidence="2">Belongs to the multicopper oxidase family.</text>
</comment>
<feature type="domain" description="Plastocyanin-like" evidence="9">
    <location>
        <begin position="121"/>
        <end position="233"/>
    </location>
</feature>
<evidence type="ECO:0000259" key="7">
    <source>
        <dbReference type="Pfam" id="PF07110"/>
    </source>
</evidence>
<dbReference type="OrthoDB" id="2121828at2759"/>